<dbReference type="InterPro" id="IPR007016">
    <property type="entry name" value="O-antigen_ligase-rel_domated"/>
</dbReference>
<evidence type="ECO:0000313" key="7">
    <source>
        <dbReference type="EMBL" id="TGN18485.1"/>
    </source>
</evidence>
<feature type="transmembrane region" description="Helical" evidence="5">
    <location>
        <begin position="235"/>
        <end position="250"/>
    </location>
</feature>
<protein>
    <submittedName>
        <fullName evidence="7">O-antigen ligase domain-containing protein</fullName>
    </submittedName>
</protein>
<evidence type="ECO:0000256" key="2">
    <source>
        <dbReference type="ARBA" id="ARBA00022692"/>
    </source>
</evidence>
<keyword evidence="4 5" id="KW-0472">Membrane</keyword>
<dbReference type="OrthoDB" id="345652at2"/>
<feature type="transmembrane region" description="Helical" evidence="5">
    <location>
        <begin position="393"/>
        <end position="412"/>
    </location>
</feature>
<dbReference type="EMBL" id="RQHW01000047">
    <property type="protein sequence ID" value="TGN18485.1"/>
    <property type="molecule type" value="Genomic_DNA"/>
</dbReference>
<dbReference type="Proteomes" id="UP000298058">
    <property type="component" value="Unassembled WGS sequence"/>
</dbReference>
<evidence type="ECO:0000259" key="6">
    <source>
        <dbReference type="Pfam" id="PF04932"/>
    </source>
</evidence>
<dbReference type="AlphaFoldDB" id="A0A4R9LYF7"/>
<proteinExistence type="predicted"/>
<evidence type="ECO:0000313" key="8">
    <source>
        <dbReference type="Proteomes" id="UP000298058"/>
    </source>
</evidence>
<evidence type="ECO:0000256" key="3">
    <source>
        <dbReference type="ARBA" id="ARBA00022989"/>
    </source>
</evidence>
<feature type="transmembrane region" description="Helical" evidence="5">
    <location>
        <begin position="179"/>
        <end position="199"/>
    </location>
</feature>
<evidence type="ECO:0000256" key="1">
    <source>
        <dbReference type="ARBA" id="ARBA00004141"/>
    </source>
</evidence>
<feature type="transmembrane region" description="Helical" evidence="5">
    <location>
        <begin position="418"/>
        <end position="434"/>
    </location>
</feature>
<keyword evidence="2 5" id="KW-0812">Transmembrane</keyword>
<evidence type="ECO:0000256" key="4">
    <source>
        <dbReference type="ARBA" id="ARBA00023136"/>
    </source>
</evidence>
<feature type="transmembrane region" description="Helical" evidence="5">
    <location>
        <begin position="12"/>
        <end position="42"/>
    </location>
</feature>
<keyword evidence="7" id="KW-0436">Ligase</keyword>
<sequence>MFGKETFRNLKLVFLCLFWVSVPLSISLSQILGGAALLFYLISLFWENPRLPRLFLWGVCLYVWILISGIFQSELSIPSIKKIILKTEFGDLWMYLLIPAVASFSGGEKNKIKRWIYLAGIILVIAGTFSLFFPYRLSTYVMDGFKYIEGKRLPHLIGHLPVLGTGVFLPIGFQNTHLTYGGLLALFLPVLFSKNYRCAKIYFLLKGRQRFYFYFYSFVSLSGLVLLFFNQSRSVWLGLILSFGFYLYSEKKLKSIFTPKHLIRLTIASLLFLFLLAAFYQKNWLFKRSIDQLFAKQTLENQRLWIHKGNFNILKNNPFLGVGSGNYTKEFEASYVDLVERKPYLYYEISITPKSHAHHDFLHFLILGGILGGIFYLLIWWEILKLHSIQRKDLLFFLGIYSFWIAGFFQCYLLDDEVLFPFLCLVAMMLPNHSNTAKLKFAWERAFFLFLPLCISLFAIFWAVDTKEEHLFLHRARDRNNFPSPLAQKTINGSPQIWREGNENSFYFKWEGCLNQIASLTGKNKSREIPFRFQIRIDSEMLGESAPESYRLEIRERESFDQDKHFKAHGERVIRILEGKFHSGQNEFIFPSEETKDKQDLYFIDFGMEYIWKAGSKEKSLPVLQISENCD</sequence>
<accession>A0A4R9LYF7</accession>
<dbReference type="PANTHER" id="PTHR37422:SF13">
    <property type="entry name" value="LIPOPOLYSACCHARIDE BIOSYNTHESIS PROTEIN PA4999-RELATED"/>
    <property type="match status" value="1"/>
</dbReference>
<dbReference type="GO" id="GO:0016874">
    <property type="term" value="F:ligase activity"/>
    <property type="evidence" value="ECO:0007669"/>
    <property type="project" value="UniProtKB-KW"/>
</dbReference>
<feature type="transmembrane region" description="Helical" evidence="5">
    <location>
        <begin position="211"/>
        <end position="229"/>
    </location>
</feature>
<evidence type="ECO:0000256" key="5">
    <source>
        <dbReference type="SAM" id="Phobius"/>
    </source>
</evidence>
<feature type="transmembrane region" description="Helical" evidence="5">
    <location>
        <begin position="361"/>
        <end position="381"/>
    </location>
</feature>
<reference evidence="7" key="1">
    <citation type="journal article" date="2019" name="PLoS Negl. Trop. Dis.">
        <title>Revisiting the worldwide diversity of Leptospira species in the environment.</title>
        <authorList>
            <person name="Vincent A.T."/>
            <person name="Schiettekatte O."/>
            <person name="Bourhy P."/>
            <person name="Veyrier F.J."/>
            <person name="Picardeau M."/>
        </authorList>
    </citation>
    <scope>NUCLEOTIDE SEQUENCE [LARGE SCALE GENOMIC DNA]</scope>
    <source>
        <strain evidence="7">201300427</strain>
    </source>
</reference>
<feature type="transmembrane region" description="Helical" evidence="5">
    <location>
        <begin position="115"/>
        <end position="135"/>
    </location>
</feature>
<organism evidence="7 8">
    <name type="scientific">Leptospira idonii</name>
    <dbReference type="NCBI Taxonomy" id="1193500"/>
    <lineage>
        <taxon>Bacteria</taxon>
        <taxon>Pseudomonadati</taxon>
        <taxon>Spirochaetota</taxon>
        <taxon>Spirochaetia</taxon>
        <taxon>Leptospirales</taxon>
        <taxon>Leptospiraceae</taxon>
        <taxon>Leptospira</taxon>
    </lineage>
</organism>
<feature type="transmembrane region" description="Helical" evidence="5">
    <location>
        <begin position="446"/>
        <end position="464"/>
    </location>
</feature>
<keyword evidence="3 5" id="KW-1133">Transmembrane helix</keyword>
<keyword evidence="8" id="KW-1185">Reference proteome</keyword>
<feature type="domain" description="O-antigen ligase-related" evidence="6">
    <location>
        <begin position="219"/>
        <end position="377"/>
    </location>
</feature>
<dbReference type="GO" id="GO:0016020">
    <property type="term" value="C:membrane"/>
    <property type="evidence" value="ECO:0007669"/>
    <property type="project" value="UniProtKB-SubCell"/>
</dbReference>
<feature type="transmembrane region" description="Helical" evidence="5">
    <location>
        <begin position="54"/>
        <end position="71"/>
    </location>
</feature>
<feature type="transmembrane region" description="Helical" evidence="5">
    <location>
        <begin position="262"/>
        <end position="280"/>
    </location>
</feature>
<gene>
    <name evidence="7" type="ORF">EHS15_13930</name>
</gene>
<comment type="caution">
    <text evidence="7">The sequence shown here is derived from an EMBL/GenBank/DDBJ whole genome shotgun (WGS) entry which is preliminary data.</text>
</comment>
<comment type="subcellular location">
    <subcellularLocation>
        <location evidence="1">Membrane</location>
        <topology evidence="1">Multi-pass membrane protein</topology>
    </subcellularLocation>
</comment>
<dbReference type="PANTHER" id="PTHR37422">
    <property type="entry name" value="TEICHURONIC ACID BIOSYNTHESIS PROTEIN TUAE"/>
    <property type="match status" value="1"/>
</dbReference>
<dbReference type="InterPro" id="IPR051533">
    <property type="entry name" value="WaaL-like"/>
</dbReference>
<name>A0A4R9LYF7_9LEPT</name>
<dbReference type="Pfam" id="PF04932">
    <property type="entry name" value="Wzy_C"/>
    <property type="match status" value="1"/>
</dbReference>